<organism evidence="2 3">
    <name type="scientific">Suricata suricatta</name>
    <name type="common">Meerkat</name>
    <dbReference type="NCBI Taxonomy" id="37032"/>
    <lineage>
        <taxon>Eukaryota</taxon>
        <taxon>Metazoa</taxon>
        <taxon>Chordata</taxon>
        <taxon>Craniata</taxon>
        <taxon>Vertebrata</taxon>
        <taxon>Euteleostomi</taxon>
        <taxon>Mammalia</taxon>
        <taxon>Eutheria</taxon>
        <taxon>Laurasiatheria</taxon>
        <taxon>Carnivora</taxon>
        <taxon>Feliformia</taxon>
        <taxon>Herpestidae</taxon>
        <taxon>Suricata</taxon>
    </lineage>
</organism>
<sequence length="111" mass="12393">RTASCSLTALSTGSDSRGGRDFKQKTIKENSEEIRRKEKECQNQQSPGGAVPAGKAACMHRFKTRPVWPSRWLCAGGQGVRVLSEENQSPERQINIFFFLRSCNKGVYSAR</sequence>
<feature type="region of interest" description="Disordered" evidence="1">
    <location>
        <begin position="1"/>
        <end position="25"/>
    </location>
</feature>
<evidence type="ECO:0000256" key="1">
    <source>
        <dbReference type="SAM" id="MobiDB-lite"/>
    </source>
</evidence>
<proteinExistence type="predicted"/>
<reference evidence="2 3" key="1">
    <citation type="submission" date="2019-05" db="EMBL/GenBank/DDBJ databases">
        <title>A Chromosome-scale Meerkat (S. suricatta) Genome Assembly.</title>
        <authorList>
            <person name="Dudchenko O."/>
            <person name="Lieberman Aiden E."/>
            <person name="Tung J."/>
            <person name="Barreiro L.B."/>
            <person name="Clutton-Brock T.H."/>
        </authorList>
    </citation>
    <scope>NUCLEOTIDE SEQUENCE [LARGE SCALE GENOMIC DNA]</scope>
</reference>
<dbReference type="Proteomes" id="UP000472268">
    <property type="component" value="Chromosome 2"/>
</dbReference>
<evidence type="ECO:0000313" key="2">
    <source>
        <dbReference type="Ensembl" id="ENSSSUP00005036459.1"/>
    </source>
</evidence>
<feature type="compositionally biased region" description="Polar residues" evidence="1">
    <location>
        <begin position="1"/>
        <end position="15"/>
    </location>
</feature>
<evidence type="ECO:0000313" key="3">
    <source>
        <dbReference type="Proteomes" id="UP000472268"/>
    </source>
</evidence>
<protein>
    <submittedName>
        <fullName evidence="2">Uncharacterized protein</fullName>
    </submittedName>
</protein>
<dbReference type="Ensembl" id="ENSSSUT00005041511.1">
    <property type="protein sequence ID" value="ENSSSUP00005036459.1"/>
    <property type="gene ID" value="ENSSSUG00005023315.1"/>
</dbReference>
<reference evidence="2" key="3">
    <citation type="submission" date="2025-09" db="UniProtKB">
        <authorList>
            <consortium name="Ensembl"/>
        </authorList>
    </citation>
    <scope>IDENTIFICATION</scope>
</reference>
<feature type="region of interest" description="Disordered" evidence="1">
    <location>
        <begin position="33"/>
        <end position="52"/>
    </location>
</feature>
<reference evidence="2" key="2">
    <citation type="submission" date="2025-08" db="UniProtKB">
        <authorList>
            <consortium name="Ensembl"/>
        </authorList>
    </citation>
    <scope>IDENTIFICATION</scope>
</reference>
<dbReference type="AlphaFoldDB" id="A0A673VHU9"/>
<accession>A0A673VHU9</accession>
<keyword evidence="3" id="KW-1185">Reference proteome</keyword>
<name>A0A673VHU9_SURSU</name>